<evidence type="ECO:0000256" key="6">
    <source>
        <dbReference type="SAM" id="Phobius"/>
    </source>
</evidence>
<feature type="domain" description="EamA" evidence="7">
    <location>
        <begin position="10"/>
        <end position="141"/>
    </location>
</feature>
<gene>
    <name evidence="8" type="ORF">AB7A72_03125</name>
</gene>
<feature type="transmembrane region" description="Helical" evidence="6">
    <location>
        <begin position="281"/>
        <end position="298"/>
    </location>
</feature>
<organism evidence="8 9">
    <name type="scientific">Comamonas sediminis</name>
    <dbReference type="NCBI Taxonomy" id="1783360"/>
    <lineage>
        <taxon>Bacteria</taxon>
        <taxon>Pseudomonadati</taxon>
        <taxon>Pseudomonadota</taxon>
        <taxon>Betaproteobacteria</taxon>
        <taxon>Burkholderiales</taxon>
        <taxon>Comamonadaceae</taxon>
        <taxon>Comamonas</taxon>
    </lineage>
</organism>
<feature type="transmembrane region" description="Helical" evidence="6">
    <location>
        <begin position="188"/>
        <end position="206"/>
    </location>
</feature>
<dbReference type="Pfam" id="PF00892">
    <property type="entry name" value="EamA"/>
    <property type="match status" value="2"/>
</dbReference>
<dbReference type="PANTHER" id="PTHR32322">
    <property type="entry name" value="INNER MEMBRANE TRANSPORTER"/>
    <property type="match status" value="1"/>
</dbReference>
<dbReference type="InterPro" id="IPR037185">
    <property type="entry name" value="EmrE-like"/>
</dbReference>
<evidence type="ECO:0000256" key="1">
    <source>
        <dbReference type="ARBA" id="ARBA00004651"/>
    </source>
</evidence>
<evidence type="ECO:0000259" key="7">
    <source>
        <dbReference type="Pfam" id="PF00892"/>
    </source>
</evidence>
<evidence type="ECO:0000256" key="2">
    <source>
        <dbReference type="ARBA" id="ARBA00022475"/>
    </source>
</evidence>
<feature type="transmembrane region" description="Helical" evidence="6">
    <location>
        <begin position="37"/>
        <end position="59"/>
    </location>
</feature>
<reference evidence="8 9" key="1">
    <citation type="journal article" date="2016" name="Int. J. Syst. Evol. Microbiol.">
        <title>Description of Comamonas sediminis sp. nov., isolated from lagoon sediments.</title>
        <authorList>
            <person name="Subhash Y."/>
            <person name="Bang J.J."/>
            <person name="You T.H."/>
            <person name="Lee S.S."/>
        </authorList>
    </citation>
    <scope>NUCLEOTIDE SEQUENCE [LARGE SCALE GENOMIC DNA]</scope>
    <source>
        <strain evidence="8 9">JCM 31169</strain>
    </source>
</reference>
<keyword evidence="5 6" id="KW-0472">Membrane</keyword>
<proteinExistence type="predicted"/>
<feature type="transmembrane region" description="Helical" evidence="6">
    <location>
        <begin position="97"/>
        <end position="118"/>
    </location>
</feature>
<keyword evidence="4 6" id="KW-1133">Transmembrane helix</keyword>
<dbReference type="InterPro" id="IPR050638">
    <property type="entry name" value="AA-Vitamin_Transporters"/>
</dbReference>
<keyword evidence="3 6" id="KW-0812">Transmembrane</keyword>
<evidence type="ECO:0000256" key="5">
    <source>
        <dbReference type="ARBA" id="ARBA00023136"/>
    </source>
</evidence>
<feature type="transmembrane region" description="Helical" evidence="6">
    <location>
        <begin position="127"/>
        <end position="144"/>
    </location>
</feature>
<dbReference type="SUPFAM" id="SSF103481">
    <property type="entry name" value="Multidrug resistance efflux transporter EmrE"/>
    <property type="match status" value="2"/>
</dbReference>
<dbReference type="PANTHER" id="PTHR32322:SF18">
    <property type="entry name" value="S-ADENOSYLMETHIONINE_S-ADENOSYLHOMOCYSTEINE TRANSPORTER"/>
    <property type="match status" value="1"/>
</dbReference>
<feature type="transmembrane region" description="Helical" evidence="6">
    <location>
        <begin position="71"/>
        <end position="91"/>
    </location>
</feature>
<feature type="transmembrane region" description="Helical" evidence="6">
    <location>
        <begin position="256"/>
        <end position="275"/>
    </location>
</feature>
<protein>
    <submittedName>
        <fullName evidence="8">DMT family transporter</fullName>
    </submittedName>
</protein>
<evidence type="ECO:0000256" key="4">
    <source>
        <dbReference type="ARBA" id="ARBA00022989"/>
    </source>
</evidence>
<feature type="transmembrane region" description="Helical" evidence="6">
    <location>
        <begin position="226"/>
        <end position="244"/>
    </location>
</feature>
<evidence type="ECO:0000256" key="3">
    <source>
        <dbReference type="ARBA" id="ARBA00022692"/>
    </source>
</evidence>
<name>A0ABV4AYJ8_9BURK</name>
<keyword evidence="9" id="KW-1185">Reference proteome</keyword>
<keyword evidence="2" id="KW-1003">Cell membrane</keyword>
<comment type="subcellular location">
    <subcellularLocation>
        <location evidence="1">Cell membrane</location>
        <topology evidence="1">Multi-pass membrane protein</topology>
    </subcellularLocation>
</comment>
<feature type="domain" description="EamA" evidence="7">
    <location>
        <begin position="156"/>
        <end position="298"/>
    </location>
</feature>
<dbReference type="InterPro" id="IPR000620">
    <property type="entry name" value="EamA_dom"/>
</dbReference>
<dbReference type="EMBL" id="JBGBDC010000001">
    <property type="protein sequence ID" value="MEY2249987.1"/>
    <property type="molecule type" value="Genomic_DNA"/>
</dbReference>
<dbReference type="RefSeq" id="WP_312834169.1">
    <property type="nucleotide sequence ID" value="NZ_JBGBDC010000001.1"/>
</dbReference>
<feature type="transmembrane region" description="Helical" evidence="6">
    <location>
        <begin position="159"/>
        <end position="176"/>
    </location>
</feature>
<evidence type="ECO:0000313" key="8">
    <source>
        <dbReference type="EMBL" id="MEY2249987.1"/>
    </source>
</evidence>
<sequence>MQQKLTPSTMALLTTAPLMWAGNAVVGRLVHELVSPMLLNFVRWLLAFAIMLPLAYPLLRRGSPLWPHWKRWSVIGLLGIGCYNALQYMALKTSGPINVTLVASSMPLWMMAFGALFFQTRITRPQMLGALFSVSGVLLVLSHGDWQQLSQLRLVPGDLFMLLSTACWSLYSWLLVRTTHEPAGIKSQWALLLMAQLAFGLLWSGLFAGTEWAVGASQLQMNSTLLWAIAYIVIGPAILAYRCWGIGVQRVGPTVAGFFTNLTPLFAAVLSAAFLGEPPRLYHGVAFVLVVAGIVISSRRA</sequence>
<dbReference type="Gene3D" id="1.10.3730.20">
    <property type="match status" value="1"/>
</dbReference>
<evidence type="ECO:0000313" key="9">
    <source>
        <dbReference type="Proteomes" id="UP001562178"/>
    </source>
</evidence>
<comment type="caution">
    <text evidence="8">The sequence shown here is derived from an EMBL/GenBank/DDBJ whole genome shotgun (WGS) entry which is preliminary data.</text>
</comment>
<accession>A0ABV4AYJ8</accession>
<dbReference type="Proteomes" id="UP001562178">
    <property type="component" value="Unassembled WGS sequence"/>
</dbReference>